<protein>
    <submittedName>
        <fullName evidence="2">Uncharacterized protein</fullName>
    </submittedName>
</protein>
<proteinExistence type="predicted"/>
<reference evidence="2" key="1">
    <citation type="submission" date="2023-01" db="EMBL/GenBank/DDBJ databases">
        <title>Sulfurovum sp. zt1-1 genome assembly.</title>
        <authorList>
            <person name="Wang J."/>
        </authorList>
    </citation>
    <scope>NUCLEOTIDE SEQUENCE</scope>
    <source>
        <strain evidence="2">Zt1-1</strain>
    </source>
</reference>
<dbReference type="EMBL" id="JAQIBD010000001">
    <property type="protein sequence ID" value="MDM5271357.1"/>
    <property type="molecule type" value="Genomic_DNA"/>
</dbReference>
<keyword evidence="3" id="KW-1185">Reference proteome</keyword>
<organism evidence="2 3">
    <name type="scientific">Sulfurovum zhangzhouensis</name>
    <dbReference type="NCBI Taxonomy" id="3019067"/>
    <lineage>
        <taxon>Bacteria</taxon>
        <taxon>Pseudomonadati</taxon>
        <taxon>Campylobacterota</taxon>
        <taxon>Epsilonproteobacteria</taxon>
        <taxon>Campylobacterales</taxon>
        <taxon>Sulfurovaceae</taxon>
        <taxon>Sulfurovum</taxon>
    </lineage>
</organism>
<name>A0ABT7QX41_9BACT</name>
<gene>
    <name evidence="2" type="ORF">PGH07_04135</name>
</gene>
<evidence type="ECO:0000256" key="1">
    <source>
        <dbReference type="SAM" id="MobiDB-lite"/>
    </source>
</evidence>
<evidence type="ECO:0000313" key="3">
    <source>
        <dbReference type="Proteomes" id="UP001169069"/>
    </source>
</evidence>
<accession>A0ABT7QX41</accession>
<dbReference type="RefSeq" id="WP_289412754.1">
    <property type="nucleotide sequence ID" value="NZ_JAQIBD010000001.1"/>
</dbReference>
<feature type="region of interest" description="Disordered" evidence="1">
    <location>
        <begin position="30"/>
        <end position="54"/>
    </location>
</feature>
<comment type="caution">
    <text evidence="2">The sequence shown here is derived from an EMBL/GenBank/DDBJ whole genome shotgun (WGS) entry which is preliminary data.</text>
</comment>
<sequence length="54" mass="6136">MKQIKEFEKKSYRQPQLKIIGTIHNNTKNQNTITTVTDNGSTQNPRYSLTPAAS</sequence>
<evidence type="ECO:0000313" key="2">
    <source>
        <dbReference type="EMBL" id="MDM5271357.1"/>
    </source>
</evidence>
<dbReference type="Proteomes" id="UP001169069">
    <property type="component" value="Unassembled WGS sequence"/>
</dbReference>